<accession>A0ACB8XXM6</accession>
<reference evidence="1 2" key="2">
    <citation type="journal article" date="2022" name="Mol. Ecol. Resour.">
        <title>The genomes of chicory, endive, great burdock and yacon provide insights into Asteraceae paleo-polyploidization history and plant inulin production.</title>
        <authorList>
            <person name="Fan W."/>
            <person name="Wang S."/>
            <person name="Wang H."/>
            <person name="Wang A."/>
            <person name="Jiang F."/>
            <person name="Liu H."/>
            <person name="Zhao H."/>
            <person name="Xu D."/>
            <person name="Zhang Y."/>
        </authorList>
    </citation>
    <scope>NUCLEOTIDE SEQUENCE [LARGE SCALE GENOMIC DNA]</scope>
    <source>
        <strain evidence="2">cv. Yunnan</strain>
        <tissue evidence="1">Leaves</tissue>
    </source>
</reference>
<comment type="caution">
    <text evidence="1">The sequence shown here is derived from an EMBL/GenBank/DDBJ whole genome shotgun (WGS) entry which is preliminary data.</text>
</comment>
<evidence type="ECO:0000313" key="2">
    <source>
        <dbReference type="Proteomes" id="UP001056120"/>
    </source>
</evidence>
<name>A0ACB8XXM6_9ASTR</name>
<evidence type="ECO:0000313" key="1">
    <source>
        <dbReference type="EMBL" id="KAI3676479.1"/>
    </source>
</evidence>
<keyword evidence="2" id="KW-1185">Reference proteome</keyword>
<sequence>MYDSEKHLYLVKRKNGRVEYFANMHDFQSLPRFDLRALKKVPFYNLGNNGSASDFSEFLKRECNNDFKTMKTAQCKKVTSKYIIDRITKKPLIMEIYPPPKMVDCVPVHKGLLDNSLSKLECWSYSPFGKEDMLGLSKQRLFVTEENEKDTKSFIKVLETALVQGLYAGSGNHSADVEIL</sequence>
<protein>
    <submittedName>
        <fullName evidence="1">Uncharacterized protein</fullName>
    </submittedName>
</protein>
<dbReference type="EMBL" id="CM042046">
    <property type="protein sequence ID" value="KAI3676479.1"/>
    <property type="molecule type" value="Genomic_DNA"/>
</dbReference>
<proteinExistence type="predicted"/>
<gene>
    <name evidence="1" type="ORF">L1987_86088</name>
</gene>
<reference evidence="2" key="1">
    <citation type="journal article" date="2022" name="Mol. Ecol. Resour.">
        <title>The genomes of chicory, endive, great burdock and yacon provide insights into Asteraceae palaeo-polyploidization history and plant inulin production.</title>
        <authorList>
            <person name="Fan W."/>
            <person name="Wang S."/>
            <person name="Wang H."/>
            <person name="Wang A."/>
            <person name="Jiang F."/>
            <person name="Liu H."/>
            <person name="Zhao H."/>
            <person name="Xu D."/>
            <person name="Zhang Y."/>
        </authorList>
    </citation>
    <scope>NUCLEOTIDE SEQUENCE [LARGE SCALE GENOMIC DNA]</scope>
    <source>
        <strain evidence="2">cv. Yunnan</strain>
    </source>
</reference>
<dbReference type="Proteomes" id="UP001056120">
    <property type="component" value="Linkage Group LG29"/>
</dbReference>
<organism evidence="1 2">
    <name type="scientific">Smallanthus sonchifolius</name>
    <dbReference type="NCBI Taxonomy" id="185202"/>
    <lineage>
        <taxon>Eukaryota</taxon>
        <taxon>Viridiplantae</taxon>
        <taxon>Streptophyta</taxon>
        <taxon>Embryophyta</taxon>
        <taxon>Tracheophyta</taxon>
        <taxon>Spermatophyta</taxon>
        <taxon>Magnoliopsida</taxon>
        <taxon>eudicotyledons</taxon>
        <taxon>Gunneridae</taxon>
        <taxon>Pentapetalae</taxon>
        <taxon>asterids</taxon>
        <taxon>campanulids</taxon>
        <taxon>Asterales</taxon>
        <taxon>Asteraceae</taxon>
        <taxon>Asteroideae</taxon>
        <taxon>Heliantheae alliance</taxon>
        <taxon>Millerieae</taxon>
        <taxon>Smallanthus</taxon>
    </lineage>
</organism>